<name>A0A561DVI5_9MICO</name>
<dbReference type="AlphaFoldDB" id="A0A561DVI5"/>
<evidence type="ECO:0000313" key="2">
    <source>
        <dbReference type="Proteomes" id="UP000318297"/>
    </source>
</evidence>
<dbReference type="EMBL" id="VIVQ01000005">
    <property type="protein sequence ID" value="TWE07378.1"/>
    <property type="molecule type" value="Genomic_DNA"/>
</dbReference>
<evidence type="ECO:0000313" key="1">
    <source>
        <dbReference type="EMBL" id="TWE07378.1"/>
    </source>
</evidence>
<keyword evidence="2" id="KW-1185">Reference proteome</keyword>
<reference evidence="1 2" key="1">
    <citation type="submission" date="2019-06" db="EMBL/GenBank/DDBJ databases">
        <title>Sequencing the genomes of 1000 actinobacteria strains.</title>
        <authorList>
            <person name="Klenk H.-P."/>
        </authorList>
    </citation>
    <scope>NUCLEOTIDE SEQUENCE [LARGE SCALE GENOMIC DNA]</scope>
    <source>
        <strain evidence="1 2">DSM 19560</strain>
    </source>
</reference>
<gene>
    <name evidence="1" type="ORF">BKA23_3391</name>
</gene>
<dbReference type="Proteomes" id="UP000318297">
    <property type="component" value="Unassembled WGS sequence"/>
</dbReference>
<comment type="caution">
    <text evidence="1">The sequence shown here is derived from an EMBL/GenBank/DDBJ whole genome shotgun (WGS) entry which is preliminary data.</text>
</comment>
<sequence>MANHRVTVRTGGLALSRQPLEIEVVSDGRKLGDLAISRGGLRWKTRNAKTAKLVSWERLAHVLDATTGVGTSTNGANMRSYGHACPRCTLATMDDAPEEVEGSAWGKYSHQCPLCGMGVLHDTDWEPLLLSNMDDLLQALQLSNWDEFESWVSDFTDDHVEVEQGSSMEGSDGVRTCGGGFGQGFEFPGDLRELIADLQSAEDCARKDWESFTGEAARRLVPLSEISGW</sequence>
<proteinExistence type="predicted"/>
<organism evidence="1 2">
    <name type="scientific">Rudaeicoccus suwonensis</name>
    <dbReference type="NCBI Taxonomy" id="657409"/>
    <lineage>
        <taxon>Bacteria</taxon>
        <taxon>Bacillati</taxon>
        <taxon>Actinomycetota</taxon>
        <taxon>Actinomycetes</taxon>
        <taxon>Micrococcales</taxon>
        <taxon>Dermacoccaceae</taxon>
        <taxon>Rudaeicoccus</taxon>
    </lineage>
</organism>
<protein>
    <submittedName>
        <fullName evidence="1">Uncharacterized protein</fullName>
    </submittedName>
</protein>
<accession>A0A561DVI5</accession>